<dbReference type="GO" id="GO:0060147">
    <property type="term" value="P:regulation of post-transcriptional gene silencing"/>
    <property type="evidence" value="ECO:0007669"/>
    <property type="project" value="InterPro"/>
</dbReference>
<dbReference type="Gene3D" id="1.25.10.10">
    <property type="entry name" value="Leucine-rich Repeat Variant"/>
    <property type="match status" value="1"/>
</dbReference>
<evidence type="ECO:0000259" key="3">
    <source>
        <dbReference type="Pfam" id="PF12530"/>
    </source>
</evidence>
<dbReference type="EMBL" id="DS231813">
    <property type="protein sequence ID" value="EDS25627.1"/>
    <property type="molecule type" value="Genomic_DNA"/>
</dbReference>
<dbReference type="InterPro" id="IPR011989">
    <property type="entry name" value="ARM-like"/>
</dbReference>
<evidence type="ECO:0000256" key="1">
    <source>
        <dbReference type="SAM" id="Phobius"/>
    </source>
</evidence>
<protein>
    <submittedName>
        <fullName evidence="4 5">Uncharacterized protein</fullName>
    </submittedName>
</protein>
<dbReference type="InterPro" id="IPR016024">
    <property type="entry name" value="ARM-type_fold"/>
</dbReference>
<feature type="transmembrane region" description="Helical" evidence="1">
    <location>
        <begin position="1087"/>
        <end position="1107"/>
    </location>
</feature>
<dbReference type="AlphaFoldDB" id="B0VZ36"/>
<dbReference type="InterPro" id="IPR045163">
    <property type="entry name" value="Focadhesin/RST1"/>
</dbReference>
<keyword evidence="1" id="KW-0472">Membrane</keyword>
<keyword evidence="1" id="KW-1133">Transmembrane helix</keyword>
<dbReference type="VEuPathDB" id="VectorBase:CPIJ000004"/>
<reference evidence="5" key="2">
    <citation type="submission" date="2021-02" db="UniProtKB">
        <authorList>
            <consortium name="EnsemblMetazoa"/>
        </authorList>
    </citation>
    <scope>IDENTIFICATION</scope>
    <source>
        <strain evidence="5">JHB</strain>
    </source>
</reference>
<dbReference type="OMA" id="FEPNCFE"/>
<reference evidence="4" key="1">
    <citation type="submission" date="2007-03" db="EMBL/GenBank/DDBJ databases">
        <title>Annotation of Culex pipiens quinquefasciatus.</title>
        <authorList>
            <consortium name="The Broad Institute Genome Sequencing Platform"/>
            <person name="Atkinson P.W."/>
            <person name="Hemingway J."/>
            <person name="Christensen B.M."/>
            <person name="Higgs S."/>
            <person name="Kodira C."/>
            <person name="Hannick L."/>
            <person name="Megy K."/>
            <person name="O'Leary S."/>
            <person name="Pearson M."/>
            <person name="Haas B.J."/>
            <person name="Mauceli E."/>
            <person name="Wortman J.R."/>
            <person name="Lee N.H."/>
            <person name="Guigo R."/>
            <person name="Stanke M."/>
            <person name="Alvarado L."/>
            <person name="Amedeo P."/>
            <person name="Antoine C.H."/>
            <person name="Arensburger P."/>
            <person name="Bidwell S.L."/>
            <person name="Crawford M."/>
            <person name="Camaro F."/>
            <person name="Devon K."/>
            <person name="Engels R."/>
            <person name="Hammond M."/>
            <person name="Howarth C."/>
            <person name="Koehrsen M."/>
            <person name="Lawson D."/>
            <person name="Montgomery P."/>
            <person name="Nene V."/>
            <person name="Nusbaum C."/>
            <person name="Puiu D."/>
            <person name="Romero-Severson J."/>
            <person name="Severson D.W."/>
            <person name="Shumway M."/>
            <person name="Sisk P."/>
            <person name="Stolte C."/>
            <person name="Zeng Q."/>
            <person name="Eisenstadt E."/>
            <person name="Fraser-Liggett C."/>
            <person name="Strausberg R."/>
            <person name="Galagan J."/>
            <person name="Birren B."/>
            <person name="Collins F.H."/>
        </authorList>
    </citation>
    <scope>NUCLEOTIDE SEQUENCE [LARGE SCALE GENOMIC DNA]</scope>
    <source>
        <strain evidence="4">JHB</strain>
    </source>
</reference>
<dbReference type="STRING" id="7176.B0VZ36"/>
<feature type="domain" description="Focadhesin C-terminal" evidence="2">
    <location>
        <begin position="773"/>
        <end position="1102"/>
    </location>
</feature>
<dbReference type="Pfam" id="PF12530">
    <property type="entry name" value="DUF3730"/>
    <property type="match status" value="1"/>
</dbReference>
<evidence type="ECO:0000313" key="6">
    <source>
        <dbReference type="Proteomes" id="UP000002320"/>
    </source>
</evidence>
<feature type="domain" description="DUF3730" evidence="3">
    <location>
        <begin position="473"/>
        <end position="688"/>
    </location>
</feature>
<organism>
    <name type="scientific">Culex quinquefasciatus</name>
    <name type="common">Southern house mosquito</name>
    <name type="synonym">Culex pungens</name>
    <dbReference type="NCBI Taxonomy" id="7176"/>
    <lineage>
        <taxon>Eukaryota</taxon>
        <taxon>Metazoa</taxon>
        <taxon>Ecdysozoa</taxon>
        <taxon>Arthropoda</taxon>
        <taxon>Hexapoda</taxon>
        <taxon>Insecta</taxon>
        <taxon>Pterygota</taxon>
        <taxon>Neoptera</taxon>
        <taxon>Endopterygota</taxon>
        <taxon>Diptera</taxon>
        <taxon>Nematocera</taxon>
        <taxon>Culicoidea</taxon>
        <taxon>Culicidae</taxon>
        <taxon>Culicinae</taxon>
        <taxon>Culicini</taxon>
        <taxon>Culex</taxon>
        <taxon>Culex</taxon>
    </lineage>
</organism>
<dbReference type="OrthoDB" id="6354723at2759"/>
<dbReference type="Pfam" id="PF11229">
    <property type="entry name" value="Focadhesin"/>
    <property type="match status" value="1"/>
</dbReference>
<dbReference type="eggNOG" id="ENOG502QQKG">
    <property type="taxonomic scope" value="Eukaryota"/>
</dbReference>
<dbReference type="VEuPathDB" id="VectorBase:CQUJHB007912"/>
<accession>B0VZ36</accession>
<dbReference type="SUPFAM" id="SSF48371">
    <property type="entry name" value="ARM repeat"/>
    <property type="match status" value="1"/>
</dbReference>
<evidence type="ECO:0000313" key="5">
    <source>
        <dbReference type="EnsemblMetazoa" id="CPIJ000004-PA"/>
    </source>
</evidence>
<gene>
    <name evidence="5" type="primary">6030780</name>
    <name evidence="4" type="ORF">CpipJ_CPIJ000004</name>
</gene>
<dbReference type="EnsemblMetazoa" id="CPIJ000004-RA">
    <property type="protein sequence ID" value="CPIJ000004-PA"/>
    <property type="gene ID" value="CPIJ000004"/>
</dbReference>
<dbReference type="PANTHER" id="PTHR16212:SF4">
    <property type="entry name" value="FOCADHESIN"/>
    <property type="match status" value="1"/>
</dbReference>
<sequence length="1196" mass="136459">MDSIKQITGKATALSAASALQKAIRPLIDAKTGCGQSKSGSAAATNEIELLKSLCKSDNPQTAQLAVQALVQLVNRGTLDLAQVLAILVTLLAAQSPAHFAAVSNGIVELLLLDLRRRCSALGSARYVCQFDIKPPQHPLILLLGSKDVGSMLFFGAKVNEICLHHDQVIRKNSVEFLRPVFLYIFNNVSTFPETLKIWRTVLKSASTDDAAIDLIYEIIAWSKSSTGEKCLFTNSLLLEALDTLSDDKRFNALRVDLCMCLAAITKDLVASNYDPSDNFLHILSVLHSKKAGDEKRLNYNVLLMIFADLLQNLAPGYVLGFLRVIRFLLGIGCHRLSRLMIMDGVVQLLGQQTFIQSYLEDCDNILNAILNDQRDIVDEAENTPSRSWALHVDLAKYHQINVWWASVQDDRTSLQNFLSTISQHSRFDEKVQLILRGLFYMDELSHDNWRQVFDQLIVLSKKSEENCDRLMTPMLYALANDTNPRKKLLLLQHLASMGAKDHVLGVLKALSKDIDRATSLDLYLRLWKAEPRTYPFLYDILKDTAVRPREDPWEVSFARTFTIREICLIKPQQHGADLVNLFSEILSHPEDANNEAAVALAIDAIAVLCENHVVNIVSTWKVLGFKFSQEKRPRIIRSLCNFFSNVPSIKVNSIEQEKLVNEIITTLWHFVTDFDDREVIVAALEALKSFPPEMMNIFHVPDIFRQKIQLPDKDDERLEAREIPGECWIQLMQYVNHSAIEDAGDLVAHHIRTEIQAFRGGVYLTPEGRPEPTSLKYLPNKTILVTIIHHLINQSDKRDGNDLVLANLLRVVAKKYSKPIPPLNWCFLHDYFHRGEEMKKFCLQIALKQMPHSGTAKRIVENYLTEMIEGDMVATDVLIILESLDVVTEATNVDIFKRFVHLALQFLLERSEGGRFDGPDPFGRAVPFLKVAVQKTYQNDENYEYLCETLENLFSRFELDSKLFEYYIGVLALLPTRHLTSLLKPSTWMDKRNVRKLKKVIRLQFVIQSYENVSPEVHLLGLSDILKTVMRLESDVANEVQRYFGQSFVQYILKFGSQKVLTEWIVELIGYIQSDLAEQSMEMKEIMFMLDIFMMVVIALSGYVCLAGESALFKNLDKRLSLFPASLIMVFKHNLWREVENKIYEFLYHLYNHAKIPDKHASCFRNALLCCKEQSYFLQPKAWPKFVALRRLPKV</sequence>
<dbReference type="PANTHER" id="PTHR16212">
    <property type="entry name" value="FOCADHESIN FAMILY MEMBER"/>
    <property type="match status" value="1"/>
</dbReference>
<dbReference type="KEGG" id="cqu:CpipJ_CPIJ000004"/>
<keyword evidence="1" id="KW-0812">Transmembrane</keyword>
<name>B0VZ36_CULQU</name>
<evidence type="ECO:0000313" key="4">
    <source>
        <dbReference type="EMBL" id="EDS25627.1"/>
    </source>
</evidence>
<dbReference type="HOGENOM" id="CLU_270888_0_0_1"/>
<dbReference type="InParanoid" id="B0VZ36"/>
<keyword evidence="6" id="KW-1185">Reference proteome</keyword>
<dbReference type="Proteomes" id="UP000002320">
    <property type="component" value="Unassembled WGS sequence"/>
</dbReference>
<dbReference type="InterPro" id="IPR022542">
    <property type="entry name" value="FOCAD/RST1_DUF3730"/>
</dbReference>
<proteinExistence type="predicted"/>
<evidence type="ECO:0000259" key="2">
    <source>
        <dbReference type="Pfam" id="PF11229"/>
    </source>
</evidence>
<dbReference type="FunCoup" id="B0VZ36">
    <property type="interactions" value="2"/>
</dbReference>
<dbReference type="InterPro" id="IPR021392">
    <property type="entry name" value="Focadhesin_C"/>
</dbReference>